<dbReference type="EC" id="2.7.8.7" evidence="1"/>
<feature type="domain" description="4'-phosphopantetheinyl transferase" evidence="3">
    <location>
        <begin position="118"/>
        <end position="199"/>
    </location>
</feature>
<gene>
    <name evidence="5" type="ORF">BD410DRAFT_823497</name>
</gene>
<name>A0A4R5XEZ6_9AGAM</name>
<evidence type="ECO:0000313" key="6">
    <source>
        <dbReference type="Proteomes" id="UP000294933"/>
    </source>
</evidence>
<dbReference type="STRING" id="50990.A0A4R5XEZ6"/>
<dbReference type="SUPFAM" id="SSF56214">
    <property type="entry name" value="4'-phosphopantetheinyl transferase"/>
    <property type="match status" value="2"/>
</dbReference>
<dbReference type="EMBL" id="ML170156">
    <property type="protein sequence ID" value="TDL29322.1"/>
    <property type="molecule type" value="Genomic_DNA"/>
</dbReference>
<dbReference type="Gene3D" id="3.90.470.20">
    <property type="entry name" value="4'-phosphopantetheinyl transferase domain"/>
    <property type="match status" value="1"/>
</dbReference>
<organism evidence="5 6">
    <name type="scientific">Rickenella mellea</name>
    <dbReference type="NCBI Taxonomy" id="50990"/>
    <lineage>
        <taxon>Eukaryota</taxon>
        <taxon>Fungi</taxon>
        <taxon>Dikarya</taxon>
        <taxon>Basidiomycota</taxon>
        <taxon>Agaricomycotina</taxon>
        <taxon>Agaricomycetes</taxon>
        <taxon>Hymenochaetales</taxon>
        <taxon>Rickenellaceae</taxon>
        <taxon>Rickenella</taxon>
    </lineage>
</organism>
<evidence type="ECO:0000256" key="2">
    <source>
        <dbReference type="ARBA" id="ARBA00022679"/>
    </source>
</evidence>
<dbReference type="GO" id="GO:0008897">
    <property type="term" value="F:holo-[acyl-carrier-protein] synthase activity"/>
    <property type="evidence" value="ECO:0007669"/>
    <property type="project" value="UniProtKB-EC"/>
</dbReference>
<proteinExistence type="predicted"/>
<dbReference type="InterPro" id="IPR008278">
    <property type="entry name" value="4-PPantetheinyl_Trfase_dom"/>
</dbReference>
<keyword evidence="2" id="KW-0808">Transferase</keyword>
<evidence type="ECO:0000256" key="1">
    <source>
        <dbReference type="ARBA" id="ARBA00013172"/>
    </source>
</evidence>
<dbReference type="InterPro" id="IPR050559">
    <property type="entry name" value="P-Pant_transferase_sf"/>
</dbReference>
<sequence>MQVWGVVFHADSFTDNLFEQGLALVDGSSQARIKRFYRREDACRVLLGRLLPRVLLQKRGINLRDVVIGQTDAGKPFIISPILQDRIGFNISHDNSLIAMAYQIESEEKEPEADPLKIGIDIMKVALPRYEQSFETFVHNLGDTLTPLERRLLEDPSALLTEKLRRIYLMWTLKEAYTKAIGYGLGFAFNRIECNVLENTVLIDGAAPRGWEFVVFSVNVQGHEVDKQELYLGVVARFIGGDEVLRMAFRDHDEGSWFLQYDAPSIVRFALEGNN</sequence>
<dbReference type="GO" id="GO:0000287">
    <property type="term" value="F:magnesium ion binding"/>
    <property type="evidence" value="ECO:0007669"/>
    <property type="project" value="InterPro"/>
</dbReference>
<evidence type="ECO:0000259" key="4">
    <source>
        <dbReference type="Pfam" id="PF22624"/>
    </source>
</evidence>
<dbReference type="PANTHER" id="PTHR12215:SF10">
    <property type="entry name" value="L-AMINOADIPATE-SEMIALDEHYDE DEHYDROGENASE-PHOSPHOPANTETHEINYL TRANSFERASE"/>
    <property type="match status" value="1"/>
</dbReference>
<dbReference type="InterPro" id="IPR055066">
    <property type="entry name" value="AASDHPPT_N"/>
</dbReference>
<dbReference type="GO" id="GO:0019878">
    <property type="term" value="P:lysine biosynthetic process via aminoadipic acid"/>
    <property type="evidence" value="ECO:0007669"/>
    <property type="project" value="TreeGrafter"/>
</dbReference>
<dbReference type="Pfam" id="PF01648">
    <property type="entry name" value="ACPS"/>
    <property type="match status" value="1"/>
</dbReference>
<accession>A0A4R5XEZ6</accession>
<protein>
    <recommendedName>
        <fullName evidence="1">holo-[acyl-carrier-protein] synthase</fullName>
        <ecNumber evidence="1">2.7.8.7</ecNumber>
    </recommendedName>
</protein>
<feature type="domain" description="4'-phosphopantetheinyl transferase N-terminal" evidence="4">
    <location>
        <begin position="17"/>
        <end position="101"/>
    </location>
</feature>
<dbReference type="Proteomes" id="UP000294933">
    <property type="component" value="Unassembled WGS sequence"/>
</dbReference>
<dbReference type="OrthoDB" id="26719at2759"/>
<evidence type="ECO:0000259" key="3">
    <source>
        <dbReference type="Pfam" id="PF01648"/>
    </source>
</evidence>
<dbReference type="GO" id="GO:0005829">
    <property type="term" value="C:cytosol"/>
    <property type="evidence" value="ECO:0007669"/>
    <property type="project" value="TreeGrafter"/>
</dbReference>
<keyword evidence="6" id="KW-1185">Reference proteome</keyword>
<dbReference type="InterPro" id="IPR037143">
    <property type="entry name" value="4-PPantetheinyl_Trfase_dom_sf"/>
</dbReference>
<reference evidence="5 6" key="1">
    <citation type="submission" date="2018-06" db="EMBL/GenBank/DDBJ databases">
        <title>A transcriptomic atlas of mushroom development highlights an independent origin of complex multicellularity.</title>
        <authorList>
            <consortium name="DOE Joint Genome Institute"/>
            <person name="Krizsan K."/>
            <person name="Almasi E."/>
            <person name="Merenyi Z."/>
            <person name="Sahu N."/>
            <person name="Viragh M."/>
            <person name="Koszo T."/>
            <person name="Mondo S."/>
            <person name="Kiss B."/>
            <person name="Balint B."/>
            <person name="Kues U."/>
            <person name="Barry K."/>
            <person name="Hegedus J.C."/>
            <person name="Henrissat B."/>
            <person name="Johnson J."/>
            <person name="Lipzen A."/>
            <person name="Ohm R."/>
            <person name="Nagy I."/>
            <person name="Pangilinan J."/>
            <person name="Yan J."/>
            <person name="Xiong Y."/>
            <person name="Grigoriev I.V."/>
            <person name="Hibbett D.S."/>
            <person name="Nagy L.G."/>
        </authorList>
    </citation>
    <scope>NUCLEOTIDE SEQUENCE [LARGE SCALE GENOMIC DNA]</scope>
    <source>
        <strain evidence="5 6">SZMC22713</strain>
    </source>
</reference>
<evidence type="ECO:0000313" key="5">
    <source>
        <dbReference type="EMBL" id="TDL29322.1"/>
    </source>
</evidence>
<dbReference type="Pfam" id="PF22624">
    <property type="entry name" value="AASDHPPT_N"/>
    <property type="match status" value="1"/>
</dbReference>
<dbReference type="AlphaFoldDB" id="A0A4R5XEZ6"/>
<dbReference type="VEuPathDB" id="FungiDB:BD410DRAFT_823497"/>
<dbReference type="PANTHER" id="PTHR12215">
    <property type="entry name" value="PHOSPHOPANTETHEINE TRANSFERASE"/>
    <property type="match status" value="1"/>
</dbReference>